<accession>H8I8K6</accession>
<dbReference type="HOGENOM" id="CLU_3227789_0_0_2"/>
<proteinExistence type="predicted"/>
<dbReference type="RefSeq" id="WP_014405321.1">
    <property type="nucleotide sequence ID" value="NC_017034.1"/>
</dbReference>
<dbReference type="AlphaFoldDB" id="H8I8K6"/>
<dbReference type="EMBL" id="CP003243">
    <property type="protein sequence ID" value="AFC99482.1"/>
    <property type="molecule type" value="Genomic_DNA"/>
</dbReference>
<dbReference type="Proteomes" id="UP000005233">
    <property type="component" value="Chromosome"/>
</dbReference>
<keyword evidence="2" id="KW-1185">Reference proteome</keyword>
<dbReference type="STRING" id="1041930.Mtc_0718"/>
<sequence length="43" mass="4966">MDNVVEMFSLTKRYDENATVIDLYSGLGRRLLVFSAVLVRLLF</sequence>
<name>H8I8K6_METCZ</name>
<gene>
    <name evidence="1" type="ordered locus">Mtc_0718</name>
</gene>
<evidence type="ECO:0000313" key="2">
    <source>
        <dbReference type="Proteomes" id="UP000005233"/>
    </source>
</evidence>
<dbReference type="KEGG" id="mez:Mtc_0718"/>
<reference evidence="1 2" key="1">
    <citation type="journal article" date="2012" name="J. Bacteriol.">
        <title>Complete genome sequence of a thermophilic methanogen, Methanocella conradii HZ254, isolated from Chinese rice field soil.</title>
        <authorList>
            <person name="Lu Z."/>
            <person name="Lu Y."/>
        </authorList>
    </citation>
    <scope>NUCLEOTIDE SEQUENCE [LARGE SCALE GENOMIC DNA]</scope>
    <source>
        <strain evidence="2">DSM 24694 / JCM 17849 / CGMCC 1.5162 / HZ254</strain>
    </source>
</reference>
<organism evidence="1 2">
    <name type="scientific">Methanocella conradii (strain DSM 24694 / JCM 17849 / CGMCC 1.5162 / HZ254)</name>
    <dbReference type="NCBI Taxonomy" id="1041930"/>
    <lineage>
        <taxon>Archaea</taxon>
        <taxon>Methanobacteriati</taxon>
        <taxon>Methanobacteriota</taxon>
        <taxon>Stenosarchaea group</taxon>
        <taxon>Methanomicrobia</taxon>
        <taxon>Methanocellales</taxon>
        <taxon>Methanocellaceae</taxon>
        <taxon>Methanocella</taxon>
    </lineage>
</organism>
<protein>
    <submittedName>
        <fullName evidence="1">Uncharacterized protein</fullName>
    </submittedName>
</protein>
<dbReference type="GeneID" id="78736798"/>
<evidence type="ECO:0000313" key="1">
    <source>
        <dbReference type="EMBL" id="AFC99482.1"/>
    </source>
</evidence>